<evidence type="ECO:0000313" key="2">
    <source>
        <dbReference type="EMBL" id="ALJ06069.1"/>
    </source>
</evidence>
<dbReference type="InterPro" id="IPR007296">
    <property type="entry name" value="DUF403"/>
</dbReference>
<sequence length="299" mass="35201">MDRYMERGNGIISLLKVNFYANQDSPELFSWSPIIENFTTYDNEYYTEDALECIEFMVLDTSNINSIINIVTKARENARSVQEHISRELWLCINNYYLYLTNKNLVKRLKEEDTVAFLDDLIKFHLIYYGTEDVTQERGPSYYFMNVGKYLERVIQISDFTALKLMEISKTSDTLEQSFYWKNLLLSVGGYQFYLKTYKSSFEEKHVIKMVFQDELFPRSISYCINKLRRVISMLINSGELEKNRTEFLLGKLESTIKYTTIEGINEQGLDNFIYGIKEDIRNISLSINTVYLSHSNLT</sequence>
<protein>
    <recommendedName>
        <fullName evidence="1">DUF403 domain-containing protein</fullName>
    </recommendedName>
</protein>
<proteinExistence type="predicted"/>
<dbReference type="EMBL" id="CP012898">
    <property type="protein sequence ID" value="ALJ06069.1"/>
    <property type="molecule type" value="Genomic_DNA"/>
</dbReference>
<dbReference type="PANTHER" id="PTHR34595">
    <property type="entry name" value="BLR5612 PROTEIN"/>
    <property type="match status" value="1"/>
</dbReference>
<evidence type="ECO:0000259" key="1">
    <source>
        <dbReference type="Pfam" id="PF04168"/>
    </source>
</evidence>
<organism evidence="2 3">
    <name type="scientific">Pseudalgibacter alginicilyticus</name>
    <dbReference type="NCBI Taxonomy" id="1736674"/>
    <lineage>
        <taxon>Bacteria</taxon>
        <taxon>Pseudomonadati</taxon>
        <taxon>Bacteroidota</taxon>
        <taxon>Flavobacteriia</taxon>
        <taxon>Flavobacteriales</taxon>
        <taxon>Flavobacteriaceae</taxon>
        <taxon>Pseudalgibacter</taxon>
    </lineage>
</organism>
<dbReference type="KEGG" id="ahz:APS56_13425"/>
<dbReference type="AlphaFoldDB" id="A0A0P0DAY8"/>
<reference evidence="2 3" key="1">
    <citation type="submission" date="2015-10" db="EMBL/GenBank/DDBJ databases">
        <authorList>
            <person name="Gilbert D.G."/>
        </authorList>
    </citation>
    <scope>NUCLEOTIDE SEQUENCE [LARGE SCALE GENOMIC DNA]</scope>
    <source>
        <strain evidence="3">HZ-22</strain>
    </source>
</reference>
<dbReference type="STRING" id="1736674.APS56_13425"/>
<name>A0A0P0DAY8_9FLAO</name>
<evidence type="ECO:0000313" key="3">
    <source>
        <dbReference type="Proteomes" id="UP000057981"/>
    </source>
</evidence>
<dbReference type="InterPro" id="IPR051680">
    <property type="entry name" value="ATP-dep_Glu-Cys_Ligase-2"/>
</dbReference>
<accession>A0A0P0DAY8</accession>
<gene>
    <name evidence="2" type="ORF">APS56_13425</name>
</gene>
<dbReference type="Proteomes" id="UP000057981">
    <property type="component" value="Chromosome"/>
</dbReference>
<dbReference type="PANTHER" id="PTHR34595:SF7">
    <property type="entry name" value="SLL1039 PROTEIN"/>
    <property type="match status" value="1"/>
</dbReference>
<keyword evidence="3" id="KW-1185">Reference proteome</keyword>
<dbReference type="Pfam" id="PF04168">
    <property type="entry name" value="Alpha-E"/>
    <property type="match status" value="1"/>
</dbReference>
<feature type="domain" description="DUF403" evidence="1">
    <location>
        <begin position="1"/>
        <end position="293"/>
    </location>
</feature>